<keyword evidence="1" id="KW-0472">Membrane</keyword>
<comment type="caution">
    <text evidence="2">The sequence shown here is derived from an EMBL/GenBank/DDBJ whole genome shotgun (WGS) entry which is preliminary data.</text>
</comment>
<keyword evidence="1" id="KW-0812">Transmembrane</keyword>
<dbReference type="OrthoDB" id="5491447at2"/>
<proteinExistence type="predicted"/>
<evidence type="ECO:0008006" key="4">
    <source>
        <dbReference type="Google" id="ProtNLM"/>
    </source>
</evidence>
<keyword evidence="3" id="KW-1185">Reference proteome</keyword>
<dbReference type="Proteomes" id="UP000271339">
    <property type="component" value="Unassembled WGS sequence"/>
</dbReference>
<evidence type="ECO:0000313" key="3">
    <source>
        <dbReference type="Proteomes" id="UP000271339"/>
    </source>
</evidence>
<evidence type="ECO:0000256" key="1">
    <source>
        <dbReference type="SAM" id="Phobius"/>
    </source>
</evidence>
<gene>
    <name evidence="2" type="ORF">BXY75_1619</name>
</gene>
<reference evidence="2 3" key="1">
    <citation type="submission" date="2018-10" db="EMBL/GenBank/DDBJ databases">
        <title>Genomic Encyclopedia of Archaeal and Bacterial Type Strains, Phase II (KMG-II): from individual species to whole genera.</title>
        <authorList>
            <person name="Goeker M."/>
        </authorList>
    </citation>
    <scope>NUCLEOTIDE SEQUENCE [LARGE SCALE GENOMIC DNA]</scope>
    <source>
        <strain evidence="2 3">DSM 23424</strain>
    </source>
</reference>
<protein>
    <recommendedName>
        <fullName evidence="4">DUF4129 domain-containing protein</fullName>
    </recommendedName>
</protein>
<dbReference type="EMBL" id="REFC01000012">
    <property type="protein sequence ID" value="RMA64738.1"/>
    <property type="molecule type" value="Genomic_DNA"/>
</dbReference>
<evidence type="ECO:0000313" key="2">
    <source>
        <dbReference type="EMBL" id="RMA64738.1"/>
    </source>
</evidence>
<name>A0A3L9Z320_9FLAO</name>
<dbReference type="AlphaFoldDB" id="A0A3L9Z320"/>
<sequence length="257" mass="30636">MHRFIFLCLILLFSSEGFSQDTILPLEGRLVRDDLDSDVVPIEFDQDKIEAYKKDEAFNYVELQQVENPWEQFKSWLNELWHRFWRWLFGDFEGNGFTAFLVRIIPYIIIIGVIVFVGWLFYKLNPGSHLLKSKDKPEVFFTEEEEIIKTKDIKKLIQKALDANDYRLAVRYYYLFILKKLSSAELISYEFDKTNNDYISEMSVTVTTSENIKNNFRKATNIYDYIWYGNFLVTETDFRKAQQTFTNLEHQIPKAVD</sequence>
<keyword evidence="1" id="KW-1133">Transmembrane helix</keyword>
<feature type="transmembrane region" description="Helical" evidence="1">
    <location>
        <begin position="104"/>
        <end position="122"/>
    </location>
</feature>
<dbReference type="RefSeq" id="WP_121907172.1">
    <property type="nucleotide sequence ID" value="NZ_REFC01000012.1"/>
</dbReference>
<accession>A0A3L9Z320</accession>
<organism evidence="2 3">
    <name type="scientific">Ulvibacter antarcticus</name>
    <dbReference type="NCBI Taxonomy" id="442714"/>
    <lineage>
        <taxon>Bacteria</taxon>
        <taxon>Pseudomonadati</taxon>
        <taxon>Bacteroidota</taxon>
        <taxon>Flavobacteriia</taxon>
        <taxon>Flavobacteriales</taxon>
        <taxon>Flavobacteriaceae</taxon>
        <taxon>Ulvibacter</taxon>
    </lineage>
</organism>